<dbReference type="EMBL" id="FR845718">
    <property type="protein sequence ID" value="CCA45807.1"/>
    <property type="molecule type" value="Genomic_DNA"/>
</dbReference>
<dbReference type="AlphaFoldDB" id="I4E8Y8"/>
<gene>
    <name evidence="1" type="ORF">NMALPHA522_2266</name>
</gene>
<proteinExistence type="predicted"/>
<organism evidence="1">
    <name type="scientific">Neisseria meningitidis alpha522</name>
    <dbReference type="NCBI Taxonomy" id="996307"/>
    <lineage>
        <taxon>Bacteria</taxon>
        <taxon>Pseudomonadati</taxon>
        <taxon>Pseudomonadota</taxon>
        <taxon>Betaproteobacteria</taxon>
        <taxon>Neisseriales</taxon>
        <taxon>Neisseriaceae</taxon>
        <taxon>Neisseria</taxon>
    </lineage>
</organism>
<sequence>MLLSWLITSASMILLFFQNFRGVLYGIRVFFSMDKAFWKHVRTA</sequence>
<reference evidence="1" key="1">
    <citation type="submission" date="2011-03" db="EMBL/GenBank/DDBJ databases">
        <title>Draft genome of Neisseria meningitidis strain alpha522.</title>
        <authorList>
            <person name="Schoen C."/>
            <person name="Blom J."/>
        </authorList>
    </citation>
    <scope>NUCLEOTIDE SEQUENCE</scope>
    <source>
        <strain evidence="1">Alpha522</strain>
    </source>
</reference>
<name>I4E8Y8_NEIME</name>
<protein>
    <submittedName>
        <fullName evidence="1">Uncharacterized protein</fullName>
    </submittedName>
</protein>
<evidence type="ECO:0000313" key="1">
    <source>
        <dbReference type="EMBL" id="CCA45807.1"/>
    </source>
</evidence>
<accession>I4E8Y8</accession>